<dbReference type="Proteomes" id="UP001228049">
    <property type="component" value="Unassembled WGS sequence"/>
</dbReference>
<protein>
    <submittedName>
        <fullName evidence="2">Transcription antitermination protein NusB</fullName>
    </submittedName>
</protein>
<proteinExistence type="predicted"/>
<name>A0AAD9CFM2_DISEL</name>
<dbReference type="AlphaFoldDB" id="A0AAD9CFM2"/>
<feature type="region of interest" description="Disordered" evidence="1">
    <location>
        <begin position="82"/>
        <end position="110"/>
    </location>
</feature>
<gene>
    <name evidence="2" type="ORF">KUDE01_000960</name>
</gene>
<comment type="caution">
    <text evidence="2">The sequence shown here is derived from an EMBL/GenBank/DDBJ whole genome shotgun (WGS) entry which is preliminary data.</text>
</comment>
<evidence type="ECO:0000256" key="1">
    <source>
        <dbReference type="SAM" id="MobiDB-lite"/>
    </source>
</evidence>
<evidence type="ECO:0000313" key="3">
    <source>
        <dbReference type="Proteomes" id="UP001228049"/>
    </source>
</evidence>
<reference evidence="2" key="1">
    <citation type="submission" date="2023-04" db="EMBL/GenBank/DDBJ databases">
        <title>Chromosome-level genome of Chaenocephalus aceratus.</title>
        <authorList>
            <person name="Park H."/>
        </authorList>
    </citation>
    <scope>NUCLEOTIDE SEQUENCE</scope>
    <source>
        <strain evidence="2">DE</strain>
        <tissue evidence="2">Muscle</tissue>
    </source>
</reference>
<accession>A0AAD9CFM2</accession>
<keyword evidence="3" id="KW-1185">Reference proteome</keyword>
<dbReference type="EMBL" id="JASDAP010000007">
    <property type="protein sequence ID" value="KAK1900173.1"/>
    <property type="molecule type" value="Genomic_DNA"/>
</dbReference>
<evidence type="ECO:0000313" key="2">
    <source>
        <dbReference type="EMBL" id="KAK1900173.1"/>
    </source>
</evidence>
<sequence length="136" mass="15344">MLIKTRIDNEQKYVKISEPRMDEFLNSAFIKFSIPPVSEGIRVYDETGPEVDADVFEEVAQLPNAVLLDELTNSALEPLACSSNDTFMEDESPSRKRQKTDDDAKRLVKSALTKKSGGDRIINQYNRTKGLTDSTR</sequence>
<organism evidence="2 3">
    <name type="scientific">Dissostichus eleginoides</name>
    <name type="common">Patagonian toothfish</name>
    <name type="synonym">Dissostichus amissus</name>
    <dbReference type="NCBI Taxonomy" id="100907"/>
    <lineage>
        <taxon>Eukaryota</taxon>
        <taxon>Metazoa</taxon>
        <taxon>Chordata</taxon>
        <taxon>Craniata</taxon>
        <taxon>Vertebrata</taxon>
        <taxon>Euteleostomi</taxon>
        <taxon>Actinopterygii</taxon>
        <taxon>Neopterygii</taxon>
        <taxon>Teleostei</taxon>
        <taxon>Neoteleostei</taxon>
        <taxon>Acanthomorphata</taxon>
        <taxon>Eupercaria</taxon>
        <taxon>Perciformes</taxon>
        <taxon>Notothenioidei</taxon>
        <taxon>Nototheniidae</taxon>
        <taxon>Dissostichus</taxon>
    </lineage>
</organism>